<evidence type="ECO:0000256" key="2">
    <source>
        <dbReference type="ARBA" id="ARBA00023136"/>
    </source>
</evidence>
<dbReference type="InterPro" id="IPR009739">
    <property type="entry name" value="LprI-like_N"/>
</dbReference>
<dbReference type="AlphaFoldDB" id="A0A934IIW1"/>
<keyword evidence="1 5" id="KW-0732">Signal</keyword>
<evidence type="ECO:0000259" key="6">
    <source>
        <dbReference type="Pfam" id="PF07007"/>
    </source>
</evidence>
<comment type="caution">
    <text evidence="8">The sequence shown here is derived from an EMBL/GenBank/DDBJ whole genome shotgun (WGS) entry which is preliminary data.</text>
</comment>
<name>A0A934IIW1_9HYPH</name>
<dbReference type="SUPFAM" id="SSF141488">
    <property type="entry name" value="YdhA-like"/>
    <property type="match status" value="1"/>
</dbReference>
<evidence type="ECO:0000256" key="3">
    <source>
        <dbReference type="ARBA" id="ARBA00023139"/>
    </source>
</evidence>
<evidence type="ECO:0000259" key="7">
    <source>
        <dbReference type="Pfam" id="PF09864"/>
    </source>
</evidence>
<keyword evidence="4" id="KW-0449">Lipoprotein</keyword>
<keyword evidence="3" id="KW-0564">Palmitate</keyword>
<keyword evidence="9" id="KW-1185">Reference proteome</keyword>
<evidence type="ECO:0000256" key="4">
    <source>
        <dbReference type="ARBA" id="ARBA00023288"/>
    </source>
</evidence>
<proteinExistence type="predicted"/>
<dbReference type="RefSeq" id="WP_198883421.1">
    <property type="nucleotide sequence ID" value="NZ_JAEKJA010000017.1"/>
</dbReference>
<gene>
    <name evidence="8" type="ORF">JCR33_17535</name>
</gene>
<dbReference type="InterPro" id="IPR018660">
    <property type="entry name" value="MliC"/>
</dbReference>
<dbReference type="Pfam" id="PF07007">
    <property type="entry name" value="LprI"/>
    <property type="match status" value="1"/>
</dbReference>
<reference evidence="8" key="1">
    <citation type="submission" date="2020-12" db="EMBL/GenBank/DDBJ databases">
        <title>Bacterial taxonomy.</title>
        <authorList>
            <person name="Pan X."/>
        </authorList>
    </citation>
    <scope>NUCLEOTIDE SEQUENCE</scope>
    <source>
        <strain evidence="8">B2012</strain>
    </source>
</reference>
<evidence type="ECO:0000256" key="5">
    <source>
        <dbReference type="SAM" id="SignalP"/>
    </source>
</evidence>
<evidence type="ECO:0000313" key="8">
    <source>
        <dbReference type="EMBL" id="MBJ3777514.1"/>
    </source>
</evidence>
<sequence>MTRMPFILLAVVAGTVPALAQESAVDCTAPAGATDRAVCASPALAELDAEVDRVYRLALAGTADPAPAAELTEAQTAWRTEDACVDAADVAACLTARYATRIHALLEAYPAAGGADEMSVTRGPYTYRCEGLDTPISAVFIGNEAPLVSLEVGGDTIVLPQAVSASGARYTDAAETTTFWSKGASARFERPGEDALICEEDD</sequence>
<accession>A0A934IIW1</accession>
<feature type="signal peptide" evidence="5">
    <location>
        <begin position="1"/>
        <end position="20"/>
    </location>
</feature>
<evidence type="ECO:0000313" key="9">
    <source>
        <dbReference type="Proteomes" id="UP000609531"/>
    </source>
</evidence>
<keyword evidence="2" id="KW-0472">Membrane</keyword>
<dbReference type="PANTHER" id="PTHR37549">
    <property type="entry name" value="LIPOPROTEIN LPRI"/>
    <property type="match status" value="1"/>
</dbReference>
<dbReference type="Pfam" id="PF09864">
    <property type="entry name" value="MliC"/>
    <property type="match status" value="1"/>
</dbReference>
<dbReference type="InterPro" id="IPR036328">
    <property type="entry name" value="MliC_sf"/>
</dbReference>
<dbReference type="Gene3D" id="2.40.128.200">
    <property type="match status" value="1"/>
</dbReference>
<dbReference type="Proteomes" id="UP000609531">
    <property type="component" value="Unassembled WGS sequence"/>
</dbReference>
<evidence type="ECO:0000256" key="1">
    <source>
        <dbReference type="ARBA" id="ARBA00022729"/>
    </source>
</evidence>
<dbReference type="GO" id="GO:0005576">
    <property type="term" value="C:extracellular region"/>
    <property type="evidence" value="ECO:0007669"/>
    <property type="project" value="TreeGrafter"/>
</dbReference>
<dbReference type="InterPro" id="IPR052755">
    <property type="entry name" value="Lysozyme_Inhibitor_LprI"/>
</dbReference>
<protein>
    <submittedName>
        <fullName evidence="8">MliC family protein</fullName>
    </submittedName>
</protein>
<dbReference type="EMBL" id="JAEKJA010000017">
    <property type="protein sequence ID" value="MBJ3777514.1"/>
    <property type="molecule type" value="Genomic_DNA"/>
</dbReference>
<dbReference type="PANTHER" id="PTHR37549:SF1">
    <property type="entry name" value="LIPOPROTEIN LPRI"/>
    <property type="match status" value="1"/>
</dbReference>
<feature type="domain" description="Lysozyme inhibitor LprI-like N-terminal" evidence="6">
    <location>
        <begin position="27"/>
        <end position="105"/>
    </location>
</feature>
<organism evidence="8 9">
    <name type="scientific">Acuticoccus mangrovi</name>
    <dbReference type="NCBI Taxonomy" id="2796142"/>
    <lineage>
        <taxon>Bacteria</taxon>
        <taxon>Pseudomonadati</taxon>
        <taxon>Pseudomonadota</taxon>
        <taxon>Alphaproteobacteria</taxon>
        <taxon>Hyphomicrobiales</taxon>
        <taxon>Amorphaceae</taxon>
        <taxon>Acuticoccus</taxon>
    </lineage>
</organism>
<feature type="chain" id="PRO_5037634452" evidence="5">
    <location>
        <begin position="21"/>
        <end position="202"/>
    </location>
</feature>
<feature type="domain" description="C-type lysozyme inhibitor" evidence="7">
    <location>
        <begin position="127"/>
        <end position="195"/>
    </location>
</feature>